<sequence length="437" mass="49154">MTHTKILFQNFILLLFFTTTASAQQVLTLENAVKIALENNYEIKIATNNLTIQKTNVAIGNAGMLPTVSANVLDNNSVQNSSQIRQDGTETELDNAKNNSLSYGVGLDWTIFDGLRMFARMDQLKELQKLGEAQLKLTLITRISDVNAAYYDLVQQQQQLAALDTTIVISNQRLTLAQNRFTIGKASKLEVLNAQVDLNTDQVALLRQKELYANSKILLNQLMARDVATDFKVIDQLEVDSLLLLPELKALAEKQNPQLETQIINKRVAELELKQIKAARYPTIRVNTAYNFSESQSSLGFVKESQSRGFNYGFSASLNLFDGFAQNRNEKIAKIQIENSKLNIDQQNLVLNSQLATSYQTYLTNLELIALEEKNELIAKQNLNITLDKFRIGTITTLEFRTAQLNYVNAKVRFSNAQFQGKLSEIALRELAGNLIF</sequence>
<evidence type="ECO:0000256" key="4">
    <source>
        <dbReference type="ARBA" id="ARBA00022452"/>
    </source>
</evidence>
<dbReference type="Proteomes" id="UP000294644">
    <property type="component" value="Unassembled WGS sequence"/>
</dbReference>
<keyword evidence="8" id="KW-0732">Signal</keyword>
<dbReference type="InterPro" id="IPR003423">
    <property type="entry name" value="OMP_efflux"/>
</dbReference>
<dbReference type="OrthoDB" id="9771205at2"/>
<evidence type="ECO:0000313" key="9">
    <source>
        <dbReference type="EMBL" id="TDE03344.1"/>
    </source>
</evidence>
<reference evidence="9 10" key="1">
    <citation type="submission" date="2019-03" db="EMBL/GenBank/DDBJ databases">
        <title>Flavobacterium LB-D12 sp. nov., isolated from arctic soil.</title>
        <authorList>
            <person name="Chaudhary D.K."/>
        </authorList>
    </citation>
    <scope>NUCLEOTIDE SEQUENCE [LARGE SCALE GENOMIC DNA]</scope>
    <source>
        <strain evidence="9 10">LB-D12</strain>
    </source>
</reference>
<feature type="signal peptide" evidence="8">
    <location>
        <begin position="1"/>
        <end position="23"/>
    </location>
</feature>
<dbReference type="GO" id="GO:0015288">
    <property type="term" value="F:porin activity"/>
    <property type="evidence" value="ECO:0007669"/>
    <property type="project" value="TreeGrafter"/>
</dbReference>
<evidence type="ECO:0000256" key="6">
    <source>
        <dbReference type="ARBA" id="ARBA00023136"/>
    </source>
</evidence>
<dbReference type="GO" id="GO:0009279">
    <property type="term" value="C:cell outer membrane"/>
    <property type="evidence" value="ECO:0007669"/>
    <property type="project" value="UniProtKB-SubCell"/>
</dbReference>
<dbReference type="PANTHER" id="PTHR30026:SF20">
    <property type="entry name" value="OUTER MEMBRANE PROTEIN TOLC"/>
    <property type="match status" value="1"/>
</dbReference>
<evidence type="ECO:0000256" key="8">
    <source>
        <dbReference type="SAM" id="SignalP"/>
    </source>
</evidence>
<protein>
    <submittedName>
        <fullName evidence="9">TolC family protein</fullName>
    </submittedName>
</protein>
<keyword evidence="10" id="KW-1185">Reference proteome</keyword>
<dbReference type="InterPro" id="IPR051906">
    <property type="entry name" value="TolC-like"/>
</dbReference>
<comment type="similarity">
    <text evidence="2">Belongs to the outer membrane factor (OMF) (TC 1.B.17) family.</text>
</comment>
<keyword evidence="3" id="KW-0813">Transport</keyword>
<dbReference type="PANTHER" id="PTHR30026">
    <property type="entry name" value="OUTER MEMBRANE PROTEIN TOLC"/>
    <property type="match status" value="1"/>
</dbReference>
<keyword evidence="5" id="KW-0812">Transmembrane</keyword>
<dbReference type="EMBL" id="SMFN01000012">
    <property type="protein sequence ID" value="TDE03344.1"/>
    <property type="molecule type" value="Genomic_DNA"/>
</dbReference>
<organism evidence="9 10">
    <name type="scientific">Flavobacterium sandaracinum</name>
    <dbReference type="NCBI Taxonomy" id="2541733"/>
    <lineage>
        <taxon>Bacteria</taxon>
        <taxon>Pseudomonadati</taxon>
        <taxon>Bacteroidota</taxon>
        <taxon>Flavobacteriia</taxon>
        <taxon>Flavobacteriales</taxon>
        <taxon>Flavobacteriaceae</taxon>
        <taxon>Flavobacterium</taxon>
    </lineage>
</organism>
<comment type="subcellular location">
    <subcellularLocation>
        <location evidence="1">Cell outer membrane</location>
    </subcellularLocation>
</comment>
<keyword evidence="7" id="KW-0998">Cell outer membrane</keyword>
<evidence type="ECO:0000256" key="7">
    <source>
        <dbReference type="ARBA" id="ARBA00023237"/>
    </source>
</evidence>
<dbReference type="SUPFAM" id="SSF56954">
    <property type="entry name" value="Outer membrane efflux proteins (OEP)"/>
    <property type="match status" value="1"/>
</dbReference>
<evidence type="ECO:0000313" key="10">
    <source>
        <dbReference type="Proteomes" id="UP000294644"/>
    </source>
</evidence>
<comment type="caution">
    <text evidence="9">The sequence shown here is derived from an EMBL/GenBank/DDBJ whole genome shotgun (WGS) entry which is preliminary data.</text>
</comment>
<proteinExistence type="inferred from homology"/>
<keyword evidence="4" id="KW-1134">Transmembrane beta strand</keyword>
<accession>A0A4R5CXP4</accession>
<dbReference type="GO" id="GO:1990281">
    <property type="term" value="C:efflux pump complex"/>
    <property type="evidence" value="ECO:0007669"/>
    <property type="project" value="TreeGrafter"/>
</dbReference>
<dbReference type="RefSeq" id="WP_132066619.1">
    <property type="nucleotide sequence ID" value="NZ_SMFN01000012.1"/>
</dbReference>
<evidence type="ECO:0000256" key="2">
    <source>
        <dbReference type="ARBA" id="ARBA00007613"/>
    </source>
</evidence>
<dbReference type="AlphaFoldDB" id="A0A4R5CXP4"/>
<name>A0A4R5CXP4_9FLAO</name>
<feature type="chain" id="PRO_5020279408" evidence="8">
    <location>
        <begin position="24"/>
        <end position="437"/>
    </location>
</feature>
<evidence type="ECO:0000256" key="5">
    <source>
        <dbReference type="ARBA" id="ARBA00022692"/>
    </source>
</evidence>
<gene>
    <name evidence="9" type="ORF">E0F91_11180</name>
</gene>
<dbReference type="GO" id="GO:0015562">
    <property type="term" value="F:efflux transmembrane transporter activity"/>
    <property type="evidence" value="ECO:0007669"/>
    <property type="project" value="InterPro"/>
</dbReference>
<evidence type="ECO:0000256" key="3">
    <source>
        <dbReference type="ARBA" id="ARBA00022448"/>
    </source>
</evidence>
<dbReference type="Gene3D" id="1.20.1600.10">
    <property type="entry name" value="Outer membrane efflux proteins (OEP)"/>
    <property type="match status" value="1"/>
</dbReference>
<dbReference type="Pfam" id="PF02321">
    <property type="entry name" value="OEP"/>
    <property type="match status" value="2"/>
</dbReference>
<evidence type="ECO:0000256" key="1">
    <source>
        <dbReference type="ARBA" id="ARBA00004442"/>
    </source>
</evidence>
<keyword evidence="6" id="KW-0472">Membrane</keyword>